<feature type="domain" description="Prokaryotic-type class I peptide chain release factors" evidence="4">
    <location>
        <begin position="263"/>
        <end position="279"/>
    </location>
</feature>
<comment type="caution">
    <text evidence="5">The sequence shown here is derived from an EMBL/GenBank/DDBJ whole genome shotgun (WGS) entry which is preliminary data.</text>
</comment>
<dbReference type="GO" id="GO:0005739">
    <property type="term" value="C:mitochondrion"/>
    <property type="evidence" value="ECO:0007669"/>
    <property type="project" value="UniProtKB-ARBA"/>
</dbReference>
<protein>
    <submittedName>
        <fullName evidence="5">Putative peptide chain release factor 1, mitochondrial</fullName>
    </submittedName>
</protein>
<dbReference type="EMBL" id="MCBS01020681">
    <property type="protein sequence ID" value="RKF78951.1"/>
    <property type="molecule type" value="Genomic_DNA"/>
</dbReference>
<dbReference type="SUPFAM" id="SSF75620">
    <property type="entry name" value="Release factor"/>
    <property type="match status" value="1"/>
</dbReference>
<dbReference type="InterPro" id="IPR045853">
    <property type="entry name" value="Pep_chain_release_fac_I_sf"/>
</dbReference>
<sequence>MVSEGFLATVADDKAFTHGSISPALVARAQNMASEHDKLSQKLSENFDVKISKRIGELKRVTEALREWEAHQESLSELKSLLSDPSTDDELRKLAAEDLADTNSRVENISRNLAVALTPVHPFEKFPCLIELRPGAGGSEAAIFAADLLRMYTAYCTRVGLHTSLLKYETVDGVDSPLAEAIIEVSNAGAYGRLRTEAGVHRVQRVPATESKGRVHTSAVGVLVLPSLPTSPGENQLLSEADLDDPSSDYYVNPTDVRTDVMRARGAGGQHVNTTDSAVRLTHIPTNTVVAIQDSRSQHANRAKAWQLLRSRLAQAKREAREEEVMKLRRGVIGVSKMGRGDKVRTYNWGQQRVSDHRSGIHCYNLDDVMSGGTELDKIMESVKTWQLECEMEAMLMDEKTSGKYSK</sequence>
<evidence type="ECO:0000259" key="4">
    <source>
        <dbReference type="PROSITE" id="PS00745"/>
    </source>
</evidence>
<dbReference type="Gene3D" id="3.30.70.1660">
    <property type="match status" value="1"/>
</dbReference>
<evidence type="ECO:0000313" key="5">
    <source>
        <dbReference type="EMBL" id="RKF78951.1"/>
    </source>
</evidence>
<dbReference type="GO" id="GO:0032543">
    <property type="term" value="P:mitochondrial translation"/>
    <property type="evidence" value="ECO:0007669"/>
    <property type="project" value="UniProtKB-ARBA"/>
</dbReference>
<evidence type="ECO:0000256" key="2">
    <source>
        <dbReference type="ARBA" id="ARBA00022481"/>
    </source>
</evidence>
<dbReference type="InterPro" id="IPR005139">
    <property type="entry name" value="PCRF"/>
</dbReference>
<accession>A0A420IWM2</accession>
<dbReference type="AlphaFoldDB" id="A0A420IWM2"/>
<dbReference type="GO" id="GO:0003747">
    <property type="term" value="F:translation release factor activity"/>
    <property type="evidence" value="ECO:0007669"/>
    <property type="project" value="InterPro"/>
</dbReference>
<reference evidence="5 6" key="1">
    <citation type="journal article" date="2018" name="BMC Genomics">
        <title>Comparative genome analyses reveal sequence features reflecting distinct modes of host-adaptation between dicot and monocot powdery mildew.</title>
        <authorList>
            <person name="Wu Y."/>
            <person name="Ma X."/>
            <person name="Pan Z."/>
            <person name="Kale S.D."/>
            <person name="Song Y."/>
            <person name="King H."/>
            <person name="Zhang Q."/>
            <person name="Presley C."/>
            <person name="Deng X."/>
            <person name="Wei C.I."/>
            <person name="Xiao S."/>
        </authorList>
    </citation>
    <scope>NUCLEOTIDE SEQUENCE [LARGE SCALE GENOMIC DNA]</scope>
    <source>
        <strain evidence="5">UMSG1</strain>
    </source>
</reference>
<dbReference type="Proteomes" id="UP000285326">
    <property type="component" value="Unassembled WGS sequence"/>
</dbReference>
<dbReference type="Gene3D" id="6.10.140.1950">
    <property type="match status" value="1"/>
</dbReference>
<evidence type="ECO:0000256" key="3">
    <source>
        <dbReference type="ARBA" id="ARBA00022917"/>
    </source>
</evidence>
<organism evidence="5 6">
    <name type="scientific">Golovinomyces cichoracearum</name>
    <dbReference type="NCBI Taxonomy" id="62708"/>
    <lineage>
        <taxon>Eukaryota</taxon>
        <taxon>Fungi</taxon>
        <taxon>Dikarya</taxon>
        <taxon>Ascomycota</taxon>
        <taxon>Pezizomycotina</taxon>
        <taxon>Leotiomycetes</taxon>
        <taxon>Erysiphales</taxon>
        <taxon>Erysiphaceae</taxon>
        <taxon>Golovinomyces</taxon>
    </lineage>
</organism>
<dbReference type="PROSITE" id="PS00745">
    <property type="entry name" value="RF_PROK_I"/>
    <property type="match status" value="1"/>
</dbReference>
<keyword evidence="2" id="KW-0488">Methylation</keyword>
<gene>
    <name evidence="5" type="ORF">GcM1_206014</name>
</gene>
<dbReference type="PANTHER" id="PTHR43804">
    <property type="entry name" value="LD18447P"/>
    <property type="match status" value="1"/>
</dbReference>
<dbReference type="InterPro" id="IPR050057">
    <property type="entry name" value="Prokaryotic/Mito_RF"/>
</dbReference>
<dbReference type="InterPro" id="IPR000352">
    <property type="entry name" value="Pep_chain_release_fac_I"/>
</dbReference>
<proteinExistence type="inferred from homology"/>
<dbReference type="Pfam" id="PF03462">
    <property type="entry name" value="PCRF"/>
    <property type="match status" value="1"/>
</dbReference>
<dbReference type="FunFam" id="3.30.160.20:FF:000070">
    <property type="entry name" value="Related to MRF1-peptide chain release factor, mitochondrial"/>
    <property type="match status" value="1"/>
</dbReference>
<comment type="similarity">
    <text evidence="1">Belongs to the prokaryotic/mitochondrial release factor family.</text>
</comment>
<keyword evidence="3" id="KW-0648">Protein biosynthesis</keyword>
<evidence type="ECO:0000256" key="1">
    <source>
        <dbReference type="ARBA" id="ARBA00010835"/>
    </source>
</evidence>
<dbReference type="Pfam" id="PF00472">
    <property type="entry name" value="RF-1"/>
    <property type="match status" value="1"/>
</dbReference>
<evidence type="ECO:0000313" key="6">
    <source>
        <dbReference type="Proteomes" id="UP000285326"/>
    </source>
</evidence>
<dbReference type="SMART" id="SM00937">
    <property type="entry name" value="PCRF"/>
    <property type="match status" value="1"/>
</dbReference>
<dbReference type="PANTHER" id="PTHR43804:SF7">
    <property type="entry name" value="LD18447P"/>
    <property type="match status" value="1"/>
</dbReference>
<name>A0A420IWM2_9PEZI</name>
<dbReference type="Gene3D" id="3.30.160.20">
    <property type="match status" value="1"/>
</dbReference>